<dbReference type="GO" id="GO:0005789">
    <property type="term" value="C:endoplasmic reticulum membrane"/>
    <property type="evidence" value="ECO:0007669"/>
    <property type="project" value="UniProtKB-SubCell"/>
</dbReference>
<protein>
    <recommendedName>
        <fullName evidence="7">Derlin</fullName>
    </recommendedName>
</protein>
<keyword evidence="4 7" id="KW-0256">Endoplasmic reticulum</keyword>
<evidence type="ECO:0000256" key="1">
    <source>
        <dbReference type="ARBA" id="ARBA00004477"/>
    </source>
</evidence>
<reference evidence="9" key="1">
    <citation type="submission" date="2023-03" db="EMBL/GenBank/DDBJ databases">
        <title>Complete genome of Cladonia borealis.</title>
        <authorList>
            <person name="Park H."/>
        </authorList>
    </citation>
    <scope>NUCLEOTIDE SEQUENCE</scope>
    <source>
        <strain evidence="9">ANT050790</strain>
    </source>
</reference>
<comment type="similarity">
    <text evidence="2 7">Belongs to the derlin family.</text>
</comment>
<keyword evidence="3 7" id="KW-0812">Transmembrane</keyword>
<dbReference type="AlphaFoldDB" id="A0AA39V5U3"/>
<dbReference type="GO" id="GO:0006950">
    <property type="term" value="P:response to stress"/>
    <property type="evidence" value="ECO:0007669"/>
    <property type="project" value="UniProtKB-ARBA"/>
</dbReference>
<dbReference type="Proteomes" id="UP001166286">
    <property type="component" value="Unassembled WGS sequence"/>
</dbReference>
<comment type="subcellular location">
    <subcellularLocation>
        <location evidence="1 7">Endoplasmic reticulum membrane</location>
        <topology evidence="1 7">Multi-pass membrane protein</topology>
    </subcellularLocation>
</comment>
<feature type="transmembrane region" description="Helical" evidence="7">
    <location>
        <begin position="23"/>
        <end position="43"/>
    </location>
</feature>
<evidence type="ECO:0000256" key="2">
    <source>
        <dbReference type="ARBA" id="ARBA00008917"/>
    </source>
</evidence>
<sequence length="256" mass="28144">MDAFWAAPPVSRTLTALTAVQSILVYGGILDGRHIVFYLPWIFKFPMPEIWRFGTSFFLTGANLSILFDTYFLWTYSSGLEKASGRFSQPGDFFIYIIFICLIILAAAGGVLGGVVFTQPLILAIAYTYAQENKGKKVSFFIVTFNVVWLPWAMLLMTFVMAGPGAVLQQATGIVAAHLYDFLTRIWPTFGGGRNYIITPAIVKRWFGADRPNIQVRGYGTAFRQAAPAPGRGTSSGFGFSSAWGTRGQGRRLGGD</sequence>
<dbReference type="PANTHER" id="PTHR11009">
    <property type="entry name" value="DER1-LIKE PROTEIN, DERLIN"/>
    <property type="match status" value="1"/>
</dbReference>
<dbReference type="SUPFAM" id="SSF144091">
    <property type="entry name" value="Rhomboid-like"/>
    <property type="match status" value="1"/>
</dbReference>
<evidence type="ECO:0000256" key="8">
    <source>
        <dbReference type="SAM" id="MobiDB-lite"/>
    </source>
</evidence>
<evidence type="ECO:0000256" key="3">
    <source>
        <dbReference type="ARBA" id="ARBA00022692"/>
    </source>
</evidence>
<name>A0AA39V5U3_9LECA</name>
<keyword evidence="10" id="KW-1185">Reference proteome</keyword>
<evidence type="ECO:0000256" key="6">
    <source>
        <dbReference type="ARBA" id="ARBA00023136"/>
    </source>
</evidence>
<feature type="region of interest" description="Disordered" evidence="8">
    <location>
        <begin position="227"/>
        <end position="256"/>
    </location>
</feature>
<feature type="compositionally biased region" description="Low complexity" evidence="8">
    <location>
        <begin position="231"/>
        <end position="242"/>
    </location>
</feature>
<comment type="caution">
    <text evidence="9">The sequence shown here is derived from an EMBL/GenBank/DDBJ whole genome shotgun (WGS) entry which is preliminary data.</text>
</comment>
<feature type="compositionally biased region" description="Gly residues" evidence="8">
    <location>
        <begin position="247"/>
        <end position="256"/>
    </location>
</feature>
<feature type="transmembrane region" description="Helical" evidence="7">
    <location>
        <begin position="50"/>
        <end position="73"/>
    </location>
</feature>
<dbReference type="EMBL" id="JAFEKC020000009">
    <property type="protein sequence ID" value="KAK0512999.1"/>
    <property type="molecule type" value="Genomic_DNA"/>
</dbReference>
<dbReference type="InterPro" id="IPR007599">
    <property type="entry name" value="DER1"/>
</dbReference>
<evidence type="ECO:0000256" key="4">
    <source>
        <dbReference type="ARBA" id="ARBA00022824"/>
    </source>
</evidence>
<organism evidence="9 10">
    <name type="scientific">Cladonia borealis</name>
    <dbReference type="NCBI Taxonomy" id="184061"/>
    <lineage>
        <taxon>Eukaryota</taxon>
        <taxon>Fungi</taxon>
        <taxon>Dikarya</taxon>
        <taxon>Ascomycota</taxon>
        <taxon>Pezizomycotina</taxon>
        <taxon>Lecanoromycetes</taxon>
        <taxon>OSLEUM clade</taxon>
        <taxon>Lecanoromycetidae</taxon>
        <taxon>Lecanorales</taxon>
        <taxon>Lecanorineae</taxon>
        <taxon>Cladoniaceae</taxon>
        <taxon>Cladonia</taxon>
    </lineage>
</organism>
<dbReference type="InterPro" id="IPR035952">
    <property type="entry name" value="Rhomboid-like_sf"/>
</dbReference>
<feature type="transmembrane region" description="Helical" evidence="7">
    <location>
        <begin position="138"/>
        <end position="162"/>
    </location>
</feature>
<evidence type="ECO:0000256" key="5">
    <source>
        <dbReference type="ARBA" id="ARBA00022989"/>
    </source>
</evidence>
<proteinExistence type="inferred from homology"/>
<accession>A0AA39V5U3</accession>
<keyword evidence="5 7" id="KW-1133">Transmembrane helix</keyword>
<feature type="transmembrane region" description="Helical" evidence="7">
    <location>
        <begin position="93"/>
        <end position="126"/>
    </location>
</feature>
<evidence type="ECO:0000313" key="9">
    <source>
        <dbReference type="EMBL" id="KAK0512999.1"/>
    </source>
</evidence>
<keyword evidence="6 7" id="KW-0472">Membrane</keyword>
<dbReference type="Pfam" id="PF04511">
    <property type="entry name" value="DER1"/>
    <property type="match status" value="1"/>
</dbReference>
<evidence type="ECO:0000313" key="10">
    <source>
        <dbReference type="Proteomes" id="UP001166286"/>
    </source>
</evidence>
<evidence type="ECO:0000256" key="7">
    <source>
        <dbReference type="RuleBase" id="RU363059"/>
    </source>
</evidence>
<gene>
    <name evidence="9" type="ORF">JMJ35_005016</name>
</gene>
<comment type="function">
    <text evidence="7">May be involved in the degradation of misfolded endoplasmic reticulum (ER) luminal proteins.</text>
</comment>